<reference evidence="1 2" key="1">
    <citation type="journal article" date="2008" name="Genome Biol.">
        <title>A genomic analysis of the archaeal system Ignicoccus hospitalis-Nanoarchaeum equitans.</title>
        <authorList>
            <person name="Podar M."/>
            <person name="Anderson I."/>
            <person name="Makarova K.S."/>
            <person name="Elkins J.G."/>
            <person name="Ivanova N."/>
            <person name="Wall M.A."/>
            <person name="Lykidis A."/>
            <person name="Mavromatis K."/>
            <person name="Sun H."/>
            <person name="Hudson M.E."/>
            <person name="Chen W."/>
            <person name="Deciu C."/>
            <person name="Hutchison D."/>
            <person name="Eads J.R."/>
            <person name="Anderson A."/>
            <person name="Fernandes F."/>
            <person name="Szeto E."/>
            <person name="Lapidus A."/>
            <person name="Kyrpides N.C."/>
            <person name="Saier M.H.Jr."/>
            <person name="Richardson P.M."/>
            <person name="Rachel R."/>
            <person name="Huber H."/>
            <person name="Eisen J.A."/>
            <person name="Koonin E.V."/>
            <person name="Keller M."/>
            <person name="Stetter K.O."/>
        </authorList>
    </citation>
    <scope>NUCLEOTIDE SEQUENCE [LARGE SCALE GENOMIC DNA]</scope>
    <source>
        <strain evidence="2">KIN4/I / DSM 18386 / JCM 14125</strain>
    </source>
</reference>
<dbReference type="AlphaFoldDB" id="A8A8F5"/>
<proteinExistence type="predicted"/>
<dbReference type="RefSeq" id="WP_011998059.1">
    <property type="nucleotide sequence ID" value="NC_009776.1"/>
</dbReference>
<accession>A8A8F5</accession>
<dbReference type="STRING" id="453591.Igni_0023"/>
<dbReference type="HOGENOM" id="CLU_1187773_0_0_2"/>
<sequence>MEAAHTKGVECLELERYGSEVCHIASIPLEALKDYLKCEDLKECGGLVQSAFLLRGISYKSLNELASACNLPLLQEGPRATELRILEALGAKTFSEAREKILELSSDFKYIEDTVNRLFVVPQGKITETLDKYCLKFGLNLNDEFCEMALMNEFFYFQALVRFVECRANGNALPTCEYLLPKSLRVEGVLALKLDDLECLEKVAMKPEVSEETREVVRAILSLIERKYGVVLP</sequence>
<name>A8A8F5_IGNH4</name>
<dbReference type="Proteomes" id="UP000000262">
    <property type="component" value="Chromosome"/>
</dbReference>
<dbReference type="EMBL" id="CP000816">
    <property type="protein sequence ID" value="ABU81207.1"/>
    <property type="molecule type" value="Genomic_DNA"/>
</dbReference>
<dbReference type="KEGG" id="iho:Igni_0023"/>
<dbReference type="GeneID" id="5561893"/>
<evidence type="ECO:0000313" key="2">
    <source>
        <dbReference type="Proteomes" id="UP000000262"/>
    </source>
</evidence>
<keyword evidence="2" id="KW-1185">Reference proteome</keyword>
<gene>
    <name evidence="1" type="ordered locus">Igni_0023</name>
</gene>
<evidence type="ECO:0000313" key="1">
    <source>
        <dbReference type="EMBL" id="ABU81207.1"/>
    </source>
</evidence>
<organism evidence="1 2">
    <name type="scientific">Ignicoccus hospitalis (strain KIN4/I / DSM 18386 / JCM 14125)</name>
    <dbReference type="NCBI Taxonomy" id="453591"/>
    <lineage>
        <taxon>Archaea</taxon>
        <taxon>Thermoproteota</taxon>
        <taxon>Thermoprotei</taxon>
        <taxon>Desulfurococcales</taxon>
        <taxon>Desulfurococcaceae</taxon>
        <taxon>Ignicoccus</taxon>
    </lineage>
</organism>
<protein>
    <submittedName>
        <fullName evidence="1">Uncharacterized protein</fullName>
    </submittedName>
</protein>